<evidence type="ECO:0000313" key="1">
    <source>
        <dbReference type="EMBL" id="GAA4999074.1"/>
    </source>
</evidence>
<gene>
    <name evidence="1" type="ORF">GCM10023257_48360</name>
</gene>
<dbReference type="Proteomes" id="UP001500610">
    <property type="component" value="Unassembled WGS sequence"/>
</dbReference>
<dbReference type="EMBL" id="BAABIV010000021">
    <property type="protein sequence ID" value="GAA4999074.1"/>
    <property type="molecule type" value="Genomic_DNA"/>
</dbReference>
<proteinExistence type="predicted"/>
<sequence length="116" mass="13115">MASEGNEPREGDRETVSDLTADYEVLNRVRHNLDHIAELMKKPGREMKEITGSAMGVPELARRMDDFGDEWSYGIKQLTKFSEKASKALLTVKEAFEKLDDELAKANKEQAKRSGK</sequence>
<evidence type="ECO:0008006" key="3">
    <source>
        <dbReference type="Google" id="ProtNLM"/>
    </source>
</evidence>
<organism evidence="1 2">
    <name type="scientific">Streptomyces hyderabadensis</name>
    <dbReference type="NCBI Taxonomy" id="598549"/>
    <lineage>
        <taxon>Bacteria</taxon>
        <taxon>Bacillati</taxon>
        <taxon>Actinomycetota</taxon>
        <taxon>Actinomycetes</taxon>
        <taxon>Kitasatosporales</taxon>
        <taxon>Streptomycetaceae</taxon>
        <taxon>Streptomyces</taxon>
    </lineage>
</organism>
<evidence type="ECO:0000313" key="2">
    <source>
        <dbReference type="Proteomes" id="UP001500610"/>
    </source>
</evidence>
<accession>A0ABP9IIL8</accession>
<comment type="caution">
    <text evidence="1">The sequence shown here is derived from an EMBL/GenBank/DDBJ whole genome shotgun (WGS) entry which is preliminary data.</text>
</comment>
<name>A0ABP9IIL8_9ACTN</name>
<reference evidence="2" key="1">
    <citation type="journal article" date="2019" name="Int. J. Syst. Evol. Microbiol.">
        <title>The Global Catalogue of Microorganisms (GCM) 10K type strain sequencing project: providing services to taxonomists for standard genome sequencing and annotation.</title>
        <authorList>
            <consortium name="The Broad Institute Genomics Platform"/>
            <consortium name="The Broad Institute Genome Sequencing Center for Infectious Disease"/>
            <person name="Wu L."/>
            <person name="Ma J."/>
        </authorList>
    </citation>
    <scope>NUCLEOTIDE SEQUENCE [LARGE SCALE GENOMIC DNA]</scope>
    <source>
        <strain evidence="2">JCM 17657</strain>
    </source>
</reference>
<protein>
    <recommendedName>
        <fullName evidence="3">Excreted virulence factor EspC, type VII ESX diderm</fullName>
    </recommendedName>
</protein>
<keyword evidence="2" id="KW-1185">Reference proteome</keyword>